<dbReference type="AlphaFoldDB" id="A0A1G6ZQJ5"/>
<name>A0A1G6ZQJ5_9PROT</name>
<reference evidence="1 2" key="1">
    <citation type="submission" date="2016-10" db="EMBL/GenBank/DDBJ databases">
        <authorList>
            <person name="de Groot N.N."/>
        </authorList>
    </citation>
    <scope>NUCLEOTIDE SEQUENCE [LARGE SCALE GENOMIC DNA]</scope>
    <source>
        <strain evidence="1 2">CGMCC 1.9109</strain>
    </source>
</reference>
<evidence type="ECO:0000313" key="2">
    <source>
        <dbReference type="Proteomes" id="UP000183685"/>
    </source>
</evidence>
<gene>
    <name evidence="1" type="ORF">SAMN04488071_1918</name>
</gene>
<dbReference type="Proteomes" id="UP000183685">
    <property type="component" value="Unassembled WGS sequence"/>
</dbReference>
<dbReference type="RefSeq" id="WP_139167557.1">
    <property type="nucleotide sequence ID" value="NZ_DAIOMO010000004.1"/>
</dbReference>
<proteinExistence type="predicted"/>
<dbReference type="EMBL" id="FNAK01000004">
    <property type="protein sequence ID" value="SDE05054.1"/>
    <property type="molecule type" value="Genomic_DNA"/>
</dbReference>
<dbReference type="InterPro" id="IPR029021">
    <property type="entry name" value="Prot-tyrosine_phosphatase-like"/>
</dbReference>
<sequence length="199" mass="21857">MLIRIGSKIGAARMAARFGATHAVRIGPTAMGALKFWRLPAENILLLDIESNKRVNPKHISTLLDFVYSLPADARLFIHCASGMTRSAAAAIITACALEPDKSPAQHLAAMLEASPRIVPQRRMLEIADDLLGLDGALKKAGDDDWNSRLENLEPFEVRPTVKVAGRRIQRPSRLVGRLKRLLHLATNASVPRQDVCDR</sequence>
<evidence type="ECO:0000313" key="1">
    <source>
        <dbReference type="EMBL" id="SDE05054.1"/>
    </source>
</evidence>
<keyword evidence="2" id="KW-1185">Reference proteome</keyword>
<dbReference type="PROSITE" id="PS00383">
    <property type="entry name" value="TYR_PHOSPHATASE_1"/>
    <property type="match status" value="1"/>
</dbReference>
<organism evidence="1 2">
    <name type="scientific">Kordiimonas lacus</name>
    <dbReference type="NCBI Taxonomy" id="637679"/>
    <lineage>
        <taxon>Bacteria</taxon>
        <taxon>Pseudomonadati</taxon>
        <taxon>Pseudomonadota</taxon>
        <taxon>Alphaproteobacteria</taxon>
        <taxon>Kordiimonadales</taxon>
        <taxon>Kordiimonadaceae</taxon>
        <taxon>Kordiimonas</taxon>
    </lineage>
</organism>
<dbReference type="InterPro" id="IPR016130">
    <property type="entry name" value="Tyr_Pase_AS"/>
</dbReference>
<accession>A0A1G6ZQJ5</accession>
<protein>
    <recommendedName>
        <fullName evidence="3">Tyrosine specific protein phosphatases domain-containing protein</fullName>
    </recommendedName>
</protein>
<dbReference type="SUPFAM" id="SSF52799">
    <property type="entry name" value="(Phosphotyrosine protein) phosphatases II"/>
    <property type="match status" value="1"/>
</dbReference>
<dbReference type="OrthoDB" id="7915903at2"/>
<evidence type="ECO:0008006" key="3">
    <source>
        <dbReference type="Google" id="ProtNLM"/>
    </source>
</evidence>
<dbReference type="STRING" id="637679.GCA_001550055_01938"/>
<dbReference type="Gene3D" id="3.90.190.10">
    <property type="entry name" value="Protein tyrosine phosphatase superfamily"/>
    <property type="match status" value="1"/>
</dbReference>